<feature type="domain" description="Chromo shadow" evidence="4">
    <location>
        <begin position="108"/>
        <end position="162"/>
    </location>
</feature>
<dbReference type="Gene3D" id="2.40.50.40">
    <property type="match status" value="1"/>
</dbReference>
<sequence length="167" mass="18567">MTLEDLVAEFWKTHPKKGQQLSSAKKKGRQSSAAESVSAAGTKRGRKSIAKEESDDDVDETPSTTRASKKAKRGANNAKSASAARSVSPEIGTNLQTMPDNYSHLEVWDPVVKVVDTVERDGEDLYVYFTLHDGRQVKEANATARLRLPQKLLDFYESNLRWRAAED</sequence>
<gene>
    <name evidence="5" type="ORF">FA13DRAFT_691820</name>
</gene>
<feature type="compositionally biased region" description="Low complexity" evidence="3">
    <location>
        <begin position="74"/>
        <end position="86"/>
    </location>
</feature>
<proteinExistence type="predicted"/>
<feature type="region of interest" description="Disordered" evidence="3">
    <location>
        <begin position="1"/>
        <end position="96"/>
    </location>
</feature>
<keyword evidence="2" id="KW-0539">Nucleus</keyword>
<accession>A0A4Y7T4N1</accession>
<dbReference type="Pfam" id="PF01393">
    <property type="entry name" value="Chromo_shadow"/>
    <property type="match status" value="1"/>
</dbReference>
<dbReference type="InterPro" id="IPR008251">
    <property type="entry name" value="Chromo_shadow_dom"/>
</dbReference>
<reference evidence="5 6" key="1">
    <citation type="journal article" date="2019" name="Nat. Ecol. Evol.">
        <title>Megaphylogeny resolves global patterns of mushroom evolution.</title>
        <authorList>
            <person name="Varga T."/>
            <person name="Krizsan K."/>
            <person name="Foldi C."/>
            <person name="Dima B."/>
            <person name="Sanchez-Garcia M."/>
            <person name="Sanchez-Ramirez S."/>
            <person name="Szollosi G.J."/>
            <person name="Szarkandi J.G."/>
            <person name="Papp V."/>
            <person name="Albert L."/>
            <person name="Andreopoulos W."/>
            <person name="Angelini C."/>
            <person name="Antonin V."/>
            <person name="Barry K.W."/>
            <person name="Bougher N.L."/>
            <person name="Buchanan P."/>
            <person name="Buyck B."/>
            <person name="Bense V."/>
            <person name="Catcheside P."/>
            <person name="Chovatia M."/>
            <person name="Cooper J."/>
            <person name="Damon W."/>
            <person name="Desjardin D."/>
            <person name="Finy P."/>
            <person name="Geml J."/>
            <person name="Haridas S."/>
            <person name="Hughes K."/>
            <person name="Justo A."/>
            <person name="Karasinski D."/>
            <person name="Kautmanova I."/>
            <person name="Kiss B."/>
            <person name="Kocsube S."/>
            <person name="Kotiranta H."/>
            <person name="LaButti K.M."/>
            <person name="Lechner B.E."/>
            <person name="Liimatainen K."/>
            <person name="Lipzen A."/>
            <person name="Lukacs Z."/>
            <person name="Mihaltcheva S."/>
            <person name="Morgado L.N."/>
            <person name="Niskanen T."/>
            <person name="Noordeloos M.E."/>
            <person name="Ohm R.A."/>
            <person name="Ortiz-Santana B."/>
            <person name="Ovrebo C."/>
            <person name="Racz N."/>
            <person name="Riley R."/>
            <person name="Savchenko A."/>
            <person name="Shiryaev A."/>
            <person name="Soop K."/>
            <person name="Spirin V."/>
            <person name="Szebenyi C."/>
            <person name="Tomsovsky M."/>
            <person name="Tulloss R.E."/>
            <person name="Uehling J."/>
            <person name="Grigoriev I.V."/>
            <person name="Vagvolgyi C."/>
            <person name="Papp T."/>
            <person name="Martin F.M."/>
            <person name="Miettinen O."/>
            <person name="Hibbett D.S."/>
            <person name="Nagy L.G."/>
        </authorList>
    </citation>
    <scope>NUCLEOTIDE SEQUENCE [LARGE SCALE GENOMIC DNA]</scope>
    <source>
        <strain evidence="5 6">FP101781</strain>
    </source>
</reference>
<protein>
    <recommendedName>
        <fullName evidence="4">Chromo shadow domain-containing protein</fullName>
    </recommendedName>
</protein>
<dbReference type="EMBL" id="QPFP01000029">
    <property type="protein sequence ID" value="TEB29133.1"/>
    <property type="molecule type" value="Genomic_DNA"/>
</dbReference>
<keyword evidence="6" id="KW-1185">Reference proteome</keyword>
<dbReference type="Proteomes" id="UP000298030">
    <property type="component" value="Unassembled WGS sequence"/>
</dbReference>
<dbReference type="SUPFAM" id="SSF54160">
    <property type="entry name" value="Chromo domain-like"/>
    <property type="match status" value="1"/>
</dbReference>
<evidence type="ECO:0000256" key="1">
    <source>
        <dbReference type="ARBA" id="ARBA00004123"/>
    </source>
</evidence>
<evidence type="ECO:0000259" key="4">
    <source>
        <dbReference type="Pfam" id="PF01393"/>
    </source>
</evidence>
<evidence type="ECO:0000313" key="5">
    <source>
        <dbReference type="EMBL" id="TEB29133.1"/>
    </source>
</evidence>
<evidence type="ECO:0000256" key="2">
    <source>
        <dbReference type="ARBA" id="ARBA00023242"/>
    </source>
</evidence>
<dbReference type="STRING" id="71717.A0A4Y7T4N1"/>
<dbReference type="InterPro" id="IPR016197">
    <property type="entry name" value="Chromo-like_dom_sf"/>
</dbReference>
<evidence type="ECO:0000256" key="3">
    <source>
        <dbReference type="SAM" id="MobiDB-lite"/>
    </source>
</evidence>
<comment type="subcellular location">
    <subcellularLocation>
        <location evidence="1">Nucleus</location>
    </subcellularLocation>
</comment>
<dbReference type="OrthoDB" id="433924at2759"/>
<evidence type="ECO:0000313" key="6">
    <source>
        <dbReference type="Proteomes" id="UP000298030"/>
    </source>
</evidence>
<dbReference type="AlphaFoldDB" id="A0A4Y7T4N1"/>
<comment type="caution">
    <text evidence="5">The sequence shown here is derived from an EMBL/GenBank/DDBJ whole genome shotgun (WGS) entry which is preliminary data.</text>
</comment>
<organism evidence="5 6">
    <name type="scientific">Coprinellus micaceus</name>
    <name type="common">Glistening ink-cap mushroom</name>
    <name type="synonym">Coprinus micaceus</name>
    <dbReference type="NCBI Taxonomy" id="71717"/>
    <lineage>
        <taxon>Eukaryota</taxon>
        <taxon>Fungi</taxon>
        <taxon>Dikarya</taxon>
        <taxon>Basidiomycota</taxon>
        <taxon>Agaricomycotina</taxon>
        <taxon>Agaricomycetes</taxon>
        <taxon>Agaricomycetidae</taxon>
        <taxon>Agaricales</taxon>
        <taxon>Agaricineae</taxon>
        <taxon>Psathyrellaceae</taxon>
        <taxon>Coprinellus</taxon>
    </lineage>
</organism>
<dbReference type="GO" id="GO:0005634">
    <property type="term" value="C:nucleus"/>
    <property type="evidence" value="ECO:0007669"/>
    <property type="project" value="UniProtKB-SubCell"/>
</dbReference>
<name>A0A4Y7T4N1_COPMI</name>